<protein>
    <submittedName>
        <fullName evidence="2">Uncharacterized protein</fullName>
    </submittedName>
</protein>
<name>A0A0D3FW29_9ORYZ</name>
<feature type="region of interest" description="Disordered" evidence="1">
    <location>
        <begin position="207"/>
        <end position="231"/>
    </location>
</feature>
<reference evidence="2" key="1">
    <citation type="journal article" date="2009" name="Rice">
        <title>De Novo Next Generation Sequencing of Plant Genomes.</title>
        <authorList>
            <person name="Rounsley S."/>
            <person name="Marri P.R."/>
            <person name="Yu Y."/>
            <person name="He R."/>
            <person name="Sisneros N."/>
            <person name="Goicoechea J.L."/>
            <person name="Lee S.J."/>
            <person name="Angelova A."/>
            <person name="Kudrna D."/>
            <person name="Luo M."/>
            <person name="Affourtit J."/>
            <person name="Desany B."/>
            <person name="Knight J."/>
            <person name="Niazi F."/>
            <person name="Egholm M."/>
            <person name="Wing R.A."/>
        </authorList>
    </citation>
    <scope>NUCLEOTIDE SEQUENCE [LARGE SCALE GENOMIC DNA]</scope>
    <source>
        <strain evidence="2">cv. IRGC 105608</strain>
    </source>
</reference>
<accession>A0A0D3FW29</accession>
<proteinExistence type="predicted"/>
<feature type="compositionally biased region" description="Basic residues" evidence="1">
    <location>
        <begin position="270"/>
        <end position="288"/>
    </location>
</feature>
<feature type="region of interest" description="Disordered" evidence="1">
    <location>
        <begin position="177"/>
        <end position="196"/>
    </location>
</feature>
<feature type="compositionally biased region" description="Basic and acidic residues" evidence="1">
    <location>
        <begin position="221"/>
        <end position="230"/>
    </location>
</feature>
<feature type="compositionally biased region" description="Basic residues" evidence="1">
    <location>
        <begin position="302"/>
        <end position="314"/>
    </location>
</feature>
<evidence type="ECO:0000256" key="1">
    <source>
        <dbReference type="SAM" id="MobiDB-lite"/>
    </source>
</evidence>
<dbReference type="AlphaFoldDB" id="A0A0D3FW29"/>
<dbReference type="PaxDb" id="65489-OBART04G13250.1"/>
<reference evidence="2" key="2">
    <citation type="submission" date="2015-03" db="UniProtKB">
        <authorList>
            <consortium name="EnsemblPlants"/>
        </authorList>
    </citation>
    <scope>IDENTIFICATION</scope>
</reference>
<dbReference type="HOGENOM" id="CLU_621703_0_0_1"/>
<dbReference type="EnsemblPlants" id="OBART04G13250.1">
    <property type="protein sequence ID" value="OBART04G13250.1"/>
    <property type="gene ID" value="OBART04G13250"/>
</dbReference>
<organism evidence="2">
    <name type="scientific">Oryza barthii</name>
    <dbReference type="NCBI Taxonomy" id="65489"/>
    <lineage>
        <taxon>Eukaryota</taxon>
        <taxon>Viridiplantae</taxon>
        <taxon>Streptophyta</taxon>
        <taxon>Embryophyta</taxon>
        <taxon>Tracheophyta</taxon>
        <taxon>Spermatophyta</taxon>
        <taxon>Magnoliopsida</taxon>
        <taxon>Liliopsida</taxon>
        <taxon>Poales</taxon>
        <taxon>Poaceae</taxon>
        <taxon>BOP clade</taxon>
        <taxon>Oryzoideae</taxon>
        <taxon>Oryzeae</taxon>
        <taxon>Oryzinae</taxon>
        <taxon>Oryza</taxon>
    </lineage>
</organism>
<sequence>MASFFLLKPDHWFSVLLGCSSGWPSLGPVGILVLCLVRGHRSYCRNWYTGIRGISSSAEHNPAMHRHEQRRRLPDPSLAVPPHVHRPNLHLGRAQHLRAGSHRLPRPDLDVVAGDRWHGDSDRAAAGGEDDAAGVVRVHALRDGAGGDRDTEQRLRHHPVPPGEPVLPVRLRCGGAPHRGDQGRRQERAHRHPLQHRHHHRLRLGLHPRPHLQHPGLKLPVRPEQRDGRHVRAGADPVRRVPRPVRLLRGRHRPPLRHLGLLLLRRPLHHHQRRARRVRAVPRPRRPSLLRVAPRPPAPPRPRQRRLALRRRVRAAGPPDPVDQRRLHGDHVDRDHRLGRRLRRAHLRPHGDAGGGLLAGALLPPARVAAGVPRRVPVDLLHLHRVPPPDGVPDQRRQLQLRPRRARRLPRPHRALVGARRQEVVQGTRQEYRRSSERWWW</sequence>
<dbReference type="Proteomes" id="UP000026960">
    <property type="component" value="Chromosome 4"/>
</dbReference>
<feature type="region of interest" description="Disordered" evidence="1">
    <location>
        <begin position="143"/>
        <end position="168"/>
    </location>
</feature>
<evidence type="ECO:0000313" key="3">
    <source>
        <dbReference type="Proteomes" id="UP000026960"/>
    </source>
</evidence>
<evidence type="ECO:0000313" key="2">
    <source>
        <dbReference type="EnsemblPlants" id="OBART04G13250.1"/>
    </source>
</evidence>
<feature type="region of interest" description="Disordered" evidence="1">
    <location>
        <begin position="270"/>
        <end position="327"/>
    </location>
</feature>
<feature type="compositionally biased region" description="Basic residues" evidence="1">
    <location>
        <begin position="187"/>
        <end position="196"/>
    </location>
</feature>
<dbReference type="Gramene" id="OBART04G13250.1">
    <property type="protein sequence ID" value="OBART04G13250.1"/>
    <property type="gene ID" value="OBART04G13250"/>
</dbReference>
<keyword evidence="3" id="KW-1185">Reference proteome</keyword>
<feature type="compositionally biased region" description="Basic and acidic residues" evidence="1">
    <location>
        <begin position="143"/>
        <end position="154"/>
    </location>
</feature>